<evidence type="ECO:0000256" key="2">
    <source>
        <dbReference type="ARBA" id="ARBA00022840"/>
    </source>
</evidence>
<dbReference type="Gene3D" id="3.40.50.300">
    <property type="entry name" value="P-loop containing nucleotide triphosphate hydrolases"/>
    <property type="match status" value="1"/>
</dbReference>
<dbReference type="Gene3D" id="3.40.50.620">
    <property type="entry name" value="HUPs"/>
    <property type="match status" value="1"/>
</dbReference>
<dbReference type="PANTHER" id="PTHR10695:SF46">
    <property type="entry name" value="BIFUNCTIONAL COENZYME A SYNTHASE-RELATED"/>
    <property type="match status" value="1"/>
</dbReference>
<dbReference type="KEGG" id="apln:108740438"/>
<dbReference type="Pfam" id="PF01121">
    <property type="entry name" value="CoaE"/>
    <property type="match status" value="1"/>
</dbReference>
<name>A0A1W4XBQ6_AGRPL</name>
<dbReference type="FunFam" id="3.40.50.620:FF:000089">
    <property type="entry name" value="Bifunctional coenzyme A synthase"/>
    <property type="match status" value="1"/>
</dbReference>
<dbReference type="GO" id="GO:0005524">
    <property type="term" value="F:ATP binding"/>
    <property type="evidence" value="ECO:0007669"/>
    <property type="project" value="UniProtKB-KW"/>
</dbReference>
<evidence type="ECO:0000256" key="1">
    <source>
        <dbReference type="ARBA" id="ARBA00022741"/>
    </source>
</evidence>
<dbReference type="Proteomes" id="UP000192223">
    <property type="component" value="Unplaced"/>
</dbReference>
<dbReference type="FunCoup" id="A0A1W4XBQ6">
    <property type="interactions" value="1505"/>
</dbReference>
<dbReference type="InterPro" id="IPR001977">
    <property type="entry name" value="Depp_CoAkinase"/>
</dbReference>
<evidence type="ECO:0000313" key="4">
    <source>
        <dbReference type="Proteomes" id="UP000192223"/>
    </source>
</evidence>
<protein>
    <submittedName>
        <fullName evidence="5">Bifunctional coenzyme A synthase</fullName>
    </submittedName>
</protein>
<organism evidence="4 5">
    <name type="scientific">Agrilus planipennis</name>
    <name type="common">Emerald ash borer</name>
    <name type="synonym">Agrilus marcopoli</name>
    <dbReference type="NCBI Taxonomy" id="224129"/>
    <lineage>
        <taxon>Eukaryota</taxon>
        <taxon>Metazoa</taxon>
        <taxon>Ecdysozoa</taxon>
        <taxon>Arthropoda</taxon>
        <taxon>Hexapoda</taxon>
        <taxon>Insecta</taxon>
        <taxon>Pterygota</taxon>
        <taxon>Neoptera</taxon>
        <taxon>Endopterygota</taxon>
        <taxon>Coleoptera</taxon>
        <taxon>Polyphaga</taxon>
        <taxon>Elateriformia</taxon>
        <taxon>Buprestoidea</taxon>
        <taxon>Buprestidae</taxon>
        <taxon>Agrilinae</taxon>
        <taxon>Agrilus</taxon>
    </lineage>
</organism>
<feature type="domain" description="Cytidyltransferase-like" evidence="3">
    <location>
        <begin position="155"/>
        <end position="264"/>
    </location>
</feature>
<dbReference type="AlphaFoldDB" id="A0A1W4XBQ6"/>
<dbReference type="PROSITE" id="PS51219">
    <property type="entry name" value="DPCK"/>
    <property type="match status" value="1"/>
</dbReference>
<dbReference type="SUPFAM" id="SSF52540">
    <property type="entry name" value="P-loop containing nucleoside triphosphate hydrolases"/>
    <property type="match status" value="1"/>
</dbReference>
<dbReference type="GeneID" id="108740438"/>
<dbReference type="GO" id="GO:0015937">
    <property type="term" value="P:coenzyme A biosynthetic process"/>
    <property type="evidence" value="ECO:0007669"/>
    <property type="project" value="InterPro"/>
</dbReference>
<dbReference type="OrthoDB" id="330671at2759"/>
<dbReference type="Pfam" id="PF01467">
    <property type="entry name" value="CTP_transf_like"/>
    <property type="match status" value="1"/>
</dbReference>
<keyword evidence="4" id="KW-1185">Reference proteome</keyword>
<keyword evidence="2" id="KW-0067">ATP-binding</keyword>
<sequence length="355" mass="39836">MLVKTGLLVTSNPNRLGIILPQIKHEIESILYIQVLNALREPFGNFYPNMFSSWPKLSHIIKGIYTQAAKHCQNLDVRVLLSGLKYKNKLIYTEREVELVIFDEKYASDEVQKFLSTKLVNISKDYKILTCANIAAEPISADLEQKNDKVYQHTVLGGTFDRLHLAHKLLLSEAALRSNSKITVGVTEENMIKSKILWELIEPLETRMSTVENFLKDICPELNISVVSIEDPFGPTQHDPTIDLLVVSKETIRGGEKVNEVRKSKGLPLLDLVAVDLIDEPAQNPHEEKKISSNTQRMRLLGTLLKPVKQNLNLPKRPYVIGLTGGIATGKSNIAKRLQELGAYVIDCDKIAHGV</sequence>
<accession>A0A1W4XBQ6</accession>
<dbReference type="RefSeq" id="XP_018330252.1">
    <property type="nucleotide sequence ID" value="XM_018474750.2"/>
</dbReference>
<dbReference type="STRING" id="224129.A0A1W4XBQ6"/>
<gene>
    <name evidence="5" type="primary">LOC108740438</name>
</gene>
<dbReference type="NCBIfam" id="NF001985">
    <property type="entry name" value="PRK00777.1"/>
    <property type="match status" value="1"/>
</dbReference>
<dbReference type="SUPFAM" id="SSF52374">
    <property type="entry name" value="Nucleotidylyl transferase"/>
    <property type="match status" value="1"/>
</dbReference>
<dbReference type="InterPro" id="IPR027417">
    <property type="entry name" value="P-loop_NTPase"/>
</dbReference>
<evidence type="ECO:0000313" key="5">
    <source>
        <dbReference type="RefSeq" id="XP_018330252.1"/>
    </source>
</evidence>
<dbReference type="InterPro" id="IPR004821">
    <property type="entry name" value="Cyt_trans-like"/>
</dbReference>
<evidence type="ECO:0000259" key="3">
    <source>
        <dbReference type="Pfam" id="PF01467"/>
    </source>
</evidence>
<proteinExistence type="predicted"/>
<dbReference type="PANTHER" id="PTHR10695">
    <property type="entry name" value="DEPHOSPHO-COA KINASE-RELATED"/>
    <property type="match status" value="1"/>
</dbReference>
<reference evidence="5" key="1">
    <citation type="submission" date="2025-08" db="UniProtKB">
        <authorList>
            <consortium name="RefSeq"/>
        </authorList>
    </citation>
    <scope>IDENTIFICATION</scope>
</reference>
<dbReference type="GO" id="GO:0004140">
    <property type="term" value="F:dephospho-CoA kinase activity"/>
    <property type="evidence" value="ECO:0007669"/>
    <property type="project" value="InterPro"/>
</dbReference>
<keyword evidence="1" id="KW-0547">Nucleotide-binding</keyword>
<dbReference type="InParanoid" id="A0A1W4XBQ6"/>
<dbReference type="InterPro" id="IPR014729">
    <property type="entry name" value="Rossmann-like_a/b/a_fold"/>
</dbReference>